<organism evidence="1 2">
    <name type="scientific">Solanum commersonii</name>
    <name type="common">Commerson's wild potato</name>
    <name type="synonym">Commerson's nightshade</name>
    <dbReference type="NCBI Taxonomy" id="4109"/>
    <lineage>
        <taxon>Eukaryota</taxon>
        <taxon>Viridiplantae</taxon>
        <taxon>Streptophyta</taxon>
        <taxon>Embryophyta</taxon>
        <taxon>Tracheophyta</taxon>
        <taxon>Spermatophyta</taxon>
        <taxon>Magnoliopsida</taxon>
        <taxon>eudicotyledons</taxon>
        <taxon>Gunneridae</taxon>
        <taxon>Pentapetalae</taxon>
        <taxon>asterids</taxon>
        <taxon>lamiids</taxon>
        <taxon>Solanales</taxon>
        <taxon>Solanaceae</taxon>
        <taxon>Solanoideae</taxon>
        <taxon>Solaneae</taxon>
        <taxon>Solanum</taxon>
    </lineage>
</organism>
<dbReference type="EMBL" id="JACXVP010000001">
    <property type="protein sequence ID" value="KAG5629494.1"/>
    <property type="molecule type" value="Genomic_DNA"/>
</dbReference>
<evidence type="ECO:0000313" key="1">
    <source>
        <dbReference type="EMBL" id="KAG5629494.1"/>
    </source>
</evidence>
<dbReference type="Gene3D" id="3.60.10.10">
    <property type="entry name" value="Endonuclease/exonuclease/phosphatase"/>
    <property type="match status" value="1"/>
</dbReference>
<name>A0A9J6AYA0_SOLCO</name>
<evidence type="ECO:0008006" key="3">
    <source>
        <dbReference type="Google" id="ProtNLM"/>
    </source>
</evidence>
<sequence length="128" mass="14824">MNGIAKKAWLILGDFNSVLTAEDRIGDECGLIQLPYQGGRYTWNDKSGDDIIFSKIDWMFINQEWLDTMPTSRTIFLPDGISDHCPDKVTLKDEIHRRQKAFQYCNAWGQHPQFQKVVKEGWDMPIMG</sequence>
<dbReference type="SUPFAM" id="SSF56219">
    <property type="entry name" value="DNase I-like"/>
    <property type="match status" value="1"/>
</dbReference>
<proteinExistence type="predicted"/>
<dbReference type="Proteomes" id="UP000824120">
    <property type="component" value="Chromosome 1"/>
</dbReference>
<dbReference type="PANTHER" id="PTHR33710:SF78">
    <property type="entry name" value="ENDONUCLEASE_EXONUCLEASE_PHOSPHATASE DOMAIN-CONTAINING PROTEIN"/>
    <property type="match status" value="1"/>
</dbReference>
<reference evidence="1 2" key="1">
    <citation type="submission" date="2020-09" db="EMBL/GenBank/DDBJ databases">
        <title>De no assembly of potato wild relative species, Solanum commersonii.</title>
        <authorList>
            <person name="Cho K."/>
        </authorList>
    </citation>
    <scope>NUCLEOTIDE SEQUENCE [LARGE SCALE GENOMIC DNA]</scope>
    <source>
        <strain evidence="1">LZ3.2</strain>
        <tissue evidence="1">Leaf</tissue>
    </source>
</reference>
<dbReference type="AlphaFoldDB" id="A0A9J6AYA0"/>
<gene>
    <name evidence="1" type="ORF">H5410_001211</name>
</gene>
<accession>A0A9J6AYA0</accession>
<keyword evidence="2" id="KW-1185">Reference proteome</keyword>
<comment type="caution">
    <text evidence="1">The sequence shown here is derived from an EMBL/GenBank/DDBJ whole genome shotgun (WGS) entry which is preliminary data.</text>
</comment>
<protein>
    <recommendedName>
        <fullName evidence="3">Endonuclease/exonuclease/phosphatase domain-containing protein</fullName>
    </recommendedName>
</protein>
<dbReference type="PANTHER" id="PTHR33710">
    <property type="entry name" value="BNAC02G09200D PROTEIN"/>
    <property type="match status" value="1"/>
</dbReference>
<dbReference type="OrthoDB" id="1303354at2759"/>
<evidence type="ECO:0000313" key="2">
    <source>
        <dbReference type="Proteomes" id="UP000824120"/>
    </source>
</evidence>
<dbReference type="InterPro" id="IPR036691">
    <property type="entry name" value="Endo/exonu/phosph_ase_sf"/>
</dbReference>